<dbReference type="SUPFAM" id="SSF56235">
    <property type="entry name" value="N-terminal nucleophile aminohydrolases (Ntn hydrolases)"/>
    <property type="match status" value="1"/>
</dbReference>
<dbReference type="InterPro" id="IPR047084">
    <property type="entry name" value="GFAT_N"/>
</dbReference>
<keyword evidence="3 8" id="KW-0808">Transferase</keyword>
<feature type="domain" description="Glutamine amidotransferase type-2" evidence="6">
    <location>
        <begin position="2"/>
        <end position="288"/>
    </location>
</feature>
<dbReference type="InterPro" id="IPR035490">
    <property type="entry name" value="GlmS/FrlB_SIS"/>
</dbReference>
<evidence type="ECO:0000313" key="9">
    <source>
        <dbReference type="Proteomes" id="UP000233556"/>
    </source>
</evidence>
<proteinExistence type="predicted"/>
<comment type="catalytic activity">
    <reaction evidence="1">
        <text>D-fructose 6-phosphate + L-glutamine = D-glucosamine 6-phosphate + L-glutamate</text>
        <dbReference type="Rhea" id="RHEA:13237"/>
        <dbReference type="ChEBI" id="CHEBI:29985"/>
        <dbReference type="ChEBI" id="CHEBI:58359"/>
        <dbReference type="ChEBI" id="CHEBI:58725"/>
        <dbReference type="ChEBI" id="CHEBI:61527"/>
        <dbReference type="EC" id="2.6.1.16"/>
    </reaction>
</comment>
<dbReference type="PANTHER" id="PTHR10937:SF10">
    <property type="entry name" value="GLUTAMINE--FRUCTOSE-6-PHOSPHATE AMINOTRANSFERASE [ISOMERIZING] 2"/>
    <property type="match status" value="1"/>
</dbReference>
<dbReference type="Gene3D" id="3.60.20.10">
    <property type="entry name" value="Glutamine Phosphoribosylpyrophosphate, subunit 1, domain 1"/>
    <property type="match status" value="1"/>
</dbReference>
<keyword evidence="4" id="KW-0677">Repeat</keyword>
<dbReference type="InterPro" id="IPR035466">
    <property type="entry name" value="GlmS/AgaS_SIS"/>
</dbReference>
<accession>A0A2I0TE99</accession>
<dbReference type="GO" id="GO:0006002">
    <property type="term" value="P:fructose 6-phosphate metabolic process"/>
    <property type="evidence" value="ECO:0007669"/>
    <property type="project" value="TreeGrafter"/>
</dbReference>
<dbReference type="InterPro" id="IPR029055">
    <property type="entry name" value="Ntn_hydrolases_N"/>
</dbReference>
<dbReference type="Pfam" id="PF13522">
    <property type="entry name" value="GATase_6"/>
    <property type="match status" value="1"/>
</dbReference>
<keyword evidence="9" id="KW-1185">Reference proteome</keyword>
<keyword evidence="5" id="KW-0315">Glutamine amidotransferase</keyword>
<reference evidence="9" key="1">
    <citation type="submission" date="2017-11" db="EMBL/GenBank/DDBJ databases">
        <authorList>
            <person name="Lima N.C."/>
            <person name="Parody-Merino A.M."/>
            <person name="Battley P.F."/>
            <person name="Fidler A.E."/>
            <person name="Prosdocimi F."/>
        </authorList>
    </citation>
    <scope>NUCLEOTIDE SEQUENCE [LARGE SCALE GENOMIC DNA]</scope>
</reference>
<dbReference type="PROSITE" id="PS51278">
    <property type="entry name" value="GATASE_TYPE_2"/>
    <property type="match status" value="1"/>
</dbReference>
<dbReference type="AlphaFoldDB" id="A0A2I0TE99"/>
<dbReference type="GO" id="GO:0097367">
    <property type="term" value="F:carbohydrate derivative binding"/>
    <property type="evidence" value="ECO:0007669"/>
    <property type="project" value="InterPro"/>
</dbReference>
<dbReference type="FunFam" id="3.40.50.10490:FF:000126">
    <property type="entry name" value="Glutamine--fructose-6-phosphate aminotransferase [isomerizing] 1"/>
    <property type="match status" value="1"/>
</dbReference>
<feature type="domain" description="SIS" evidence="7">
    <location>
        <begin position="440"/>
        <end position="581"/>
    </location>
</feature>
<dbReference type="PROSITE" id="PS51464">
    <property type="entry name" value="SIS"/>
    <property type="match status" value="2"/>
</dbReference>
<evidence type="ECO:0000256" key="5">
    <source>
        <dbReference type="ARBA" id="ARBA00022962"/>
    </source>
</evidence>
<protein>
    <recommendedName>
        <fullName evidence="2">glutamine--fructose-6-phosphate transaminase (isomerizing)</fullName>
        <ecNumber evidence="2">2.6.1.16</ecNumber>
    </recommendedName>
</protein>
<dbReference type="InterPro" id="IPR046348">
    <property type="entry name" value="SIS_dom_sf"/>
</dbReference>
<dbReference type="CDD" id="cd05009">
    <property type="entry name" value="SIS_GlmS_GlmD_2"/>
    <property type="match status" value="1"/>
</dbReference>
<dbReference type="CDD" id="cd05008">
    <property type="entry name" value="SIS_GlmS_GlmD_1"/>
    <property type="match status" value="1"/>
</dbReference>
<gene>
    <name evidence="8" type="ORF">llap_17572</name>
</gene>
<evidence type="ECO:0000259" key="6">
    <source>
        <dbReference type="PROSITE" id="PS51278"/>
    </source>
</evidence>
<name>A0A2I0TE99_LIMLA</name>
<dbReference type="GO" id="GO:0004360">
    <property type="term" value="F:glutamine-fructose-6-phosphate transaminase (isomerizing) activity"/>
    <property type="evidence" value="ECO:0007669"/>
    <property type="project" value="UniProtKB-EC"/>
</dbReference>
<sequence length="583" mass="66256">MAGIFAYLNYRVPRTRKEIFETLIKGLQRLEYRGYDSAGVAIDGNNNEDKERFIKLVKKRGKVKALEEELHKQDDLDAKADFETHFGIAHTRWATHGVPSAINSHPQRSDKRNEFVVIHNGIITNYKDLRKFLESKGYEFESETDTETIPKLIKYMYDNRESEDTSFSALVERVIQQLEGAFALVFKSIHYPGEAVATRRGSPLLIGVRSKYKLSTEQIPVLYRTCNIENVKNICNSRMKRLDSSTCLHAVGDKAVEFFFASDASAIIEHTNRVIFLEDDDIAAVTDGKLSIHRLERSASDDPSRAIQTLQMELQQIMKGNFSAFMQKEIFEQPESVVNTMRGRVNFESSTVLLGGLKDHLKEIRRCRRLIIIGCGTSYHAAVATRQVLEELTELPVMVELASDFLDRNTPVFRDDVCFFISQSEMIKEVLSLDEKIHDLALELYKQRSLLVMGRGYNYATCLEGALKIKEITYMHSEGILAGELKHGPLALIDKQMPVIMVIMKDPCFTKCQNALQQVTARQGRPIILCSKEDTESSKFAYKTIELPHTVDCLQGVLSVIPLQLLSFHLAVLRGYDVSAFYI</sequence>
<evidence type="ECO:0000259" key="7">
    <source>
        <dbReference type="PROSITE" id="PS51464"/>
    </source>
</evidence>
<dbReference type="Proteomes" id="UP000233556">
    <property type="component" value="Unassembled WGS sequence"/>
</dbReference>
<keyword evidence="8" id="KW-0032">Aminotransferase</keyword>
<dbReference type="PANTHER" id="PTHR10937">
    <property type="entry name" value="GLUCOSAMINE--FRUCTOSE-6-PHOSPHATE AMINOTRANSFERASE, ISOMERIZING"/>
    <property type="match status" value="1"/>
</dbReference>
<dbReference type="Gene3D" id="3.40.50.10490">
    <property type="entry name" value="Glucose-6-phosphate isomerase like protein, domain 1"/>
    <property type="match status" value="2"/>
</dbReference>
<dbReference type="EMBL" id="KZ511767">
    <property type="protein sequence ID" value="PKU32124.1"/>
    <property type="molecule type" value="Genomic_DNA"/>
</dbReference>
<dbReference type="EC" id="2.6.1.16" evidence="2"/>
<dbReference type="InterPro" id="IPR001347">
    <property type="entry name" value="SIS_dom"/>
</dbReference>
<evidence type="ECO:0000313" key="8">
    <source>
        <dbReference type="EMBL" id="PKU32124.1"/>
    </source>
</evidence>
<organism evidence="8 9">
    <name type="scientific">Limosa lapponica baueri</name>
    <dbReference type="NCBI Taxonomy" id="1758121"/>
    <lineage>
        <taxon>Eukaryota</taxon>
        <taxon>Metazoa</taxon>
        <taxon>Chordata</taxon>
        <taxon>Craniata</taxon>
        <taxon>Vertebrata</taxon>
        <taxon>Euteleostomi</taxon>
        <taxon>Archelosauria</taxon>
        <taxon>Archosauria</taxon>
        <taxon>Dinosauria</taxon>
        <taxon>Saurischia</taxon>
        <taxon>Theropoda</taxon>
        <taxon>Coelurosauria</taxon>
        <taxon>Aves</taxon>
        <taxon>Neognathae</taxon>
        <taxon>Neoaves</taxon>
        <taxon>Charadriiformes</taxon>
        <taxon>Scolopacidae</taxon>
        <taxon>Limosa</taxon>
    </lineage>
</organism>
<evidence type="ECO:0000256" key="3">
    <source>
        <dbReference type="ARBA" id="ARBA00022679"/>
    </source>
</evidence>
<dbReference type="OrthoDB" id="15235at2759"/>
<evidence type="ECO:0000256" key="1">
    <source>
        <dbReference type="ARBA" id="ARBA00001031"/>
    </source>
</evidence>
<dbReference type="FunFam" id="3.40.50.10490:FF:000094">
    <property type="match status" value="1"/>
</dbReference>
<dbReference type="Pfam" id="PF01380">
    <property type="entry name" value="SIS"/>
    <property type="match status" value="2"/>
</dbReference>
<dbReference type="InterPro" id="IPR017932">
    <property type="entry name" value="GATase_2_dom"/>
</dbReference>
<reference evidence="9" key="2">
    <citation type="submission" date="2017-12" db="EMBL/GenBank/DDBJ databases">
        <title>Genome sequence of the Bar-tailed Godwit (Limosa lapponica baueri).</title>
        <authorList>
            <person name="Lima N.C.B."/>
            <person name="Parody-Merino A.M."/>
            <person name="Battley P.F."/>
            <person name="Fidler A.E."/>
            <person name="Prosdocimi F."/>
        </authorList>
    </citation>
    <scope>NUCLEOTIDE SEQUENCE [LARGE SCALE GENOMIC DNA]</scope>
</reference>
<dbReference type="SUPFAM" id="SSF53697">
    <property type="entry name" value="SIS domain"/>
    <property type="match status" value="1"/>
</dbReference>
<evidence type="ECO:0000256" key="2">
    <source>
        <dbReference type="ARBA" id="ARBA00012916"/>
    </source>
</evidence>
<evidence type="ECO:0000256" key="4">
    <source>
        <dbReference type="ARBA" id="ARBA00022737"/>
    </source>
</evidence>
<dbReference type="GO" id="GO:0006047">
    <property type="term" value="P:UDP-N-acetylglucosamine metabolic process"/>
    <property type="evidence" value="ECO:0007669"/>
    <property type="project" value="TreeGrafter"/>
</dbReference>
<feature type="domain" description="SIS" evidence="7">
    <location>
        <begin position="360"/>
        <end position="433"/>
    </location>
</feature>
<dbReference type="GO" id="GO:0006487">
    <property type="term" value="P:protein N-linked glycosylation"/>
    <property type="evidence" value="ECO:0007669"/>
    <property type="project" value="TreeGrafter"/>
</dbReference>
<dbReference type="CDD" id="cd00714">
    <property type="entry name" value="GFAT"/>
    <property type="match status" value="1"/>
</dbReference>